<feature type="non-terminal residue" evidence="1">
    <location>
        <position position="76"/>
    </location>
</feature>
<sequence length="76" mass="8670">MSTYEKLFSVTYTFSTPQSGSMTQHNQFTFMFDKHRKIIMKINKNNLPIKISAAEDNGYSFVLIAAGITIKQEDSN</sequence>
<gene>
    <name evidence="1" type="ORF">CPELLU_LOCUS19640</name>
</gene>
<name>A0A9N9PH88_9GLOM</name>
<accession>A0A9N9PH88</accession>
<proteinExistence type="predicted"/>
<comment type="caution">
    <text evidence="1">The sequence shown here is derived from an EMBL/GenBank/DDBJ whole genome shotgun (WGS) entry which is preliminary data.</text>
</comment>
<dbReference type="Proteomes" id="UP000789759">
    <property type="component" value="Unassembled WGS sequence"/>
</dbReference>
<evidence type="ECO:0000313" key="1">
    <source>
        <dbReference type="EMBL" id="CAG8820482.1"/>
    </source>
</evidence>
<organism evidence="1 2">
    <name type="scientific">Cetraspora pellucida</name>
    <dbReference type="NCBI Taxonomy" id="1433469"/>
    <lineage>
        <taxon>Eukaryota</taxon>
        <taxon>Fungi</taxon>
        <taxon>Fungi incertae sedis</taxon>
        <taxon>Mucoromycota</taxon>
        <taxon>Glomeromycotina</taxon>
        <taxon>Glomeromycetes</taxon>
        <taxon>Diversisporales</taxon>
        <taxon>Gigasporaceae</taxon>
        <taxon>Cetraspora</taxon>
    </lineage>
</organism>
<dbReference type="AlphaFoldDB" id="A0A9N9PH88"/>
<reference evidence="1" key="1">
    <citation type="submission" date="2021-06" db="EMBL/GenBank/DDBJ databases">
        <authorList>
            <person name="Kallberg Y."/>
            <person name="Tangrot J."/>
            <person name="Rosling A."/>
        </authorList>
    </citation>
    <scope>NUCLEOTIDE SEQUENCE</scope>
    <source>
        <strain evidence="1">FL966</strain>
    </source>
</reference>
<dbReference type="EMBL" id="CAJVQA010049297">
    <property type="protein sequence ID" value="CAG8820482.1"/>
    <property type="molecule type" value="Genomic_DNA"/>
</dbReference>
<keyword evidence="2" id="KW-1185">Reference proteome</keyword>
<evidence type="ECO:0000313" key="2">
    <source>
        <dbReference type="Proteomes" id="UP000789759"/>
    </source>
</evidence>
<protein>
    <submittedName>
        <fullName evidence="1">6442_t:CDS:1</fullName>
    </submittedName>
</protein>